<name>A0A7W0CBZ1_9BACT</name>
<gene>
    <name evidence="1" type="ORF">HNR65_003266</name>
</gene>
<evidence type="ECO:0000313" key="2">
    <source>
        <dbReference type="Proteomes" id="UP000525298"/>
    </source>
</evidence>
<organism evidence="1 2">
    <name type="scientific">Desulfosalsimonas propionicica</name>
    <dbReference type="NCBI Taxonomy" id="332175"/>
    <lineage>
        <taxon>Bacteria</taxon>
        <taxon>Pseudomonadati</taxon>
        <taxon>Thermodesulfobacteriota</taxon>
        <taxon>Desulfobacteria</taxon>
        <taxon>Desulfobacterales</taxon>
        <taxon>Desulfosalsimonadaceae</taxon>
        <taxon>Desulfosalsimonas</taxon>
    </lineage>
</organism>
<proteinExistence type="predicted"/>
<keyword evidence="2" id="KW-1185">Reference proteome</keyword>
<dbReference type="EMBL" id="JACDUS010000014">
    <property type="protein sequence ID" value="MBA2882910.1"/>
    <property type="molecule type" value="Genomic_DNA"/>
</dbReference>
<dbReference type="AlphaFoldDB" id="A0A7W0CBZ1"/>
<reference evidence="1 2" key="1">
    <citation type="submission" date="2020-07" db="EMBL/GenBank/DDBJ databases">
        <title>Genomic Encyclopedia of Type Strains, Phase IV (KMG-IV): sequencing the most valuable type-strain genomes for metagenomic binning, comparative biology and taxonomic classification.</title>
        <authorList>
            <person name="Goeker M."/>
        </authorList>
    </citation>
    <scope>NUCLEOTIDE SEQUENCE [LARGE SCALE GENOMIC DNA]</scope>
    <source>
        <strain evidence="1 2">DSM 17721</strain>
    </source>
</reference>
<sequence>MTASFKPRSEILPFAQKRLWPSLGFTRENGFVLYGGIAFALRPPYFRGL</sequence>
<accession>A0A7W0CBZ1</accession>
<dbReference type="Proteomes" id="UP000525298">
    <property type="component" value="Unassembled WGS sequence"/>
</dbReference>
<comment type="caution">
    <text evidence="1">The sequence shown here is derived from an EMBL/GenBank/DDBJ whole genome shotgun (WGS) entry which is preliminary data.</text>
</comment>
<evidence type="ECO:0000313" key="1">
    <source>
        <dbReference type="EMBL" id="MBA2882910.1"/>
    </source>
</evidence>
<protein>
    <submittedName>
        <fullName evidence="1">Uncharacterized protein</fullName>
    </submittedName>
</protein>